<dbReference type="InterPro" id="IPR052216">
    <property type="entry name" value="CRISPR_Csm3_endoribonuclease"/>
</dbReference>
<evidence type="ECO:0000256" key="2">
    <source>
        <dbReference type="ARBA" id="ARBA00093789"/>
    </source>
</evidence>
<dbReference type="Pfam" id="PF03787">
    <property type="entry name" value="RAMPs"/>
    <property type="match status" value="2"/>
</dbReference>
<dbReference type="PANTHER" id="PTHR35579:SF6">
    <property type="entry name" value="DUF324 DOMAIN-CONTAINING PROTEIN"/>
    <property type="match status" value="1"/>
</dbReference>
<evidence type="ECO:0000313" key="4">
    <source>
        <dbReference type="EMBL" id="NJP97983.1"/>
    </source>
</evidence>
<proteinExistence type="predicted"/>
<name>A0ABX1BS01_9ACTN</name>
<keyword evidence="5" id="KW-1185">Reference proteome</keyword>
<evidence type="ECO:0000313" key="5">
    <source>
        <dbReference type="Proteomes" id="UP000696294"/>
    </source>
</evidence>
<dbReference type="CDD" id="cd09726">
    <property type="entry name" value="RAMP_I_III"/>
    <property type="match status" value="2"/>
</dbReference>
<reference evidence="4 5" key="1">
    <citation type="submission" date="2020-03" db="EMBL/GenBank/DDBJ databases">
        <title>WGS of actinomycetes isolated from Thailand.</title>
        <authorList>
            <person name="Thawai C."/>
        </authorList>
    </citation>
    <scope>NUCLEOTIDE SEQUENCE [LARGE SCALE GENOMIC DNA]</scope>
    <source>
        <strain evidence="4 5">FMUSA5-5</strain>
    </source>
</reference>
<comment type="subunit">
    <text evidence="2">Part of the Csm effector complex that includes Cas10, Csm2, Csm3, Csm4 and Csm5.</text>
</comment>
<evidence type="ECO:0000256" key="1">
    <source>
        <dbReference type="ARBA" id="ARBA00023118"/>
    </source>
</evidence>
<organism evidence="4 5">
    <name type="scientific">Nonomuraea composti</name>
    <dbReference type="NCBI Taxonomy" id="2720023"/>
    <lineage>
        <taxon>Bacteria</taxon>
        <taxon>Bacillati</taxon>
        <taxon>Actinomycetota</taxon>
        <taxon>Actinomycetes</taxon>
        <taxon>Streptosporangiales</taxon>
        <taxon>Streptosporangiaceae</taxon>
        <taxon>Nonomuraea</taxon>
    </lineage>
</organism>
<evidence type="ECO:0000259" key="3">
    <source>
        <dbReference type="Pfam" id="PF03787"/>
    </source>
</evidence>
<gene>
    <name evidence="4" type="ORF">HCN51_52645</name>
</gene>
<sequence>MSAVGRPLSRRIKARGWLRTESPLHVGGLEHDPSEPLPIAVDGRGRLYVPGTTLAGVLKAWCLGSGENPSAMDEVWGHESENDAGGQASRLITADALVTRTTVTDERGIPAHPLALDALEYRPSVGIDRVTGTAAPEFLYGRQVIPIGCYLQLVLSIESREDPDGDEALMGALLTALIGRQIRLGAATSKGLGLVGLLDDPLDVVVDRFDSPDGLLAVLRNDPARRRSVASLCAQLPELPARREVLDVRITWKPIAPVMVRSGADGLFVDTLPLSTRIDETHLTLVLPGSTIKGMLRTRAELIERTARGLPARAADPGEPATKHSAAFRAQLDQLTAVRVLFGAARDDVRDHQAGALRAEECLACLSIPQELWASVTGFGEETSPPEGDLSPRMPESIRDQLTDVGLERSDHVALDRWTGGAADGRLFSVLEPHNVAWEPIRLSVDLTRLGVTKAIGLALLLLVLRDLANGRITMGAATNRGFGDVDVTDISLSGGPWADQVSLTDVLAGTEVAGMSEAWTAYLNQEAS</sequence>
<dbReference type="InterPro" id="IPR005537">
    <property type="entry name" value="RAMP_III_fam"/>
</dbReference>
<dbReference type="RefSeq" id="WP_168021105.1">
    <property type="nucleotide sequence ID" value="NZ_JAATEP010000078.1"/>
</dbReference>
<dbReference type="EMBL" id="JAATEP010000078">
    <property type="protein sequence ID" value="NJP97983.1"/>
    <property type="molecule type" value="Genomic_DNA"/>
</dbReference>
<protein>
    <recommendedName>
        <fullName evidence="3">CRISPR type III-associated protein domain-containing protein</fullName>
    </recommendedName>
</protein>
<dbReference type="Proteomes" id="UP000696294">
    <property type="component" value="Unassembled WGS sequence"/>
</dbReference>
<dbReference type="PANTHER" id="PTHR35579">
    <property type="entry name" value="CRISPR SYSTEM CMS ENDORIBONUCLEASE CSM3"/>
    <property type="match status" value="1"/>
</dbReference>
<feature type="domain" description="CRISPR type III-associated protein" evidence="3">
    <location>
        <begin position="257"/>
        <end position="484"/>
    </location>
</feature>
<comment type="caution">
    <text evidence="4">The sequence shown here is derived from an EMBL/GenBank/DDBJ whole genome shotgun (WGS) entry which is preliminary data.</text>
</comment>
<feature type="domain" description="CRISPR type III-associated protein" evidence="3">
    <location>
        <begin position="18"/>
        <end position="195"/>
    </location>
</feature>
<accession>A0ABX1BS01</accession>
<keyword evidence="1" id="KW-0051">Antiviral defense</keyword>